<reference evidence="2 3" key="1">
    <citation type="journal article" date="2018" name="Elife">
        <title>Firefly genomes illuminate parallel origins of bioluminescence in beetles.</title>
        <authorList>
            <person name="Fallon T.R."/>
            <person name="Lower S.E."/>
            <person name="Chang C.H."/>
            <person name="Bessho-Uehara M."/>
            <person name="Martin G.J."/>
            <person name="Bewick A.J."/>
            <person name="Behringer M."/>
            <person name="Debat H.J."/>
            <person name="Wong I."/>
            <person name="Day J.C."/>
            <person name="Suvorov A."/>
            <person name="Silva C.J."/>
            <person name="Stanger-Hall K.F."/>
            <person name="Hall D.W."/>
            <person name="Schmitz R.J."/>
            <person name="Nelson D.R."/>
            <person name="Lewis S.M."/>
            <person name="Shigenobu S."/>
            <person name="Bybee S.M."/>
            <person name="Larracuente A.M."/>
            <person name="Oba Y."/>
            <person name="Weng J.K."/>
        </authorList>
    </citation>
    <scope>NUCLEOTIDE SEQUENCE [LARGE SCALE GENOMIC DNA]</scope>
    <source>
        <strain evidence="2">1611_PpyrPB1</strain>
        <tissue evidence="2">Whole body</tissue>
    </source>
</reference>
<dbReference type="EMBL" id="VVIM01000001">
    <property type="protein sequence ID" value="KAB0803172.1"/>
    <property type="molecule type" value="Genomic_DNA"/>
</dbReference>
<proteinExistence type="predicted"/>
<feature type="compositionally biased region" description="Low complexity" evidence="1">
    <location>
        <begin position="50"/>
        <end position="63"/>
    </location>
</feature>
<protein>
    <submittedName>
        <fullName evidence="2">Uncharacterized protein</fullName>
    </submittedName>
</protein>
<evidence type="ECO:0000313" key="3">
    <source>
        <dbReference type="Proteomes" id="UP000327044"/>
    </source>
</evidence>
<organism evidence="2 3">
    <name type="scientific">Photinus pyralis</name>
    <name type="common">Common eastern firefly</name>
    <name type="synonym">Lampyris pyralis</name>
    <dbReference type="NCBI Taxonomy" id="7054"/>
    <lineage>
        <taxon>Eukaryota</taxon>
        <taxon>Metazoa</taxon>
        <taxon>Ecdysozoa</taxon>
        <taxon>Arthropoda</taxon>
        <taxon>Hexapoda</taxon>
        <taxon>Insecta</taxon>
        <taxon>Pterygota</taxon>
        <taxon>Neoptera</taxon>
        <taxon>Endopterygota</taxon>
        <taxon>Coleoptera</taxon>
        <taxon>Polyphaga</taxon>
        <taxon>Elateriformia</taxon>
        <taxon>Elateroidea</taxon>
        <taxon>Lampyridae</taxon>
        <taxon>Lampyrinae</taxon>
        <taxon>Photinus</taxon>
    </lineage>
</organism>
<keyword evidence="3" id="KW-1185">Reference proteome</keyword>
<accession>A0A5N4B0Q4</accession>
<comment type="caution">
    <text evidence="2">The sequence shown here is derived from an EMBL/GenBank/DDBJ whole genome shotgun (WGS) entry which is preliminary data.</text>
</comment>
<evidence type="ECO:0000313" key="2">
    <source>
        <dbReference type="EMBL" id="KAB0803172.1"/>
    </source>
</evidence>
<gene>
    <name evidence="2" type="ORF">PPYR_00142</name>
</gene>
<evidence type="ECO:0000256" key="1">
    <source>
        <dbReference type="SAM" id="MobiDB-lite"/>
    </source>
</evidence>
<name>A0A5N4B0Q4_PHOPY</name>
<feature type="region of interest" description="Disordered" evidence="1">
    <location>
        <begin position="25"/>
        <end position="64"/>
    </location>
</feature>
<sequence length="112" mass="12878">MNDILYKKPDIEAVATCSSHTGLVKRTDKENNSSGLNELKRKDTEEESDCSASSSGSASTSGCKKFKTTFTKKRELQNAVERRHRERLQRQDRFLKTFEDYVNILKKQDDDN</sequence>
<dbReference type="AlphaFoldDB" id="A0A5N4B0Q4"/>
<dbReference type="Proteomes" id="UP000327044">
    <property type="component" value="Unassembled WGS sequence"/>
</dbReference>
<dbReference type="InParanoid" id="A0A5N4B0Q4"/>